<reference evidence="2" key="1">
    <citation type="submission" date="2021-01" db="EMBL/GenBank/DDBJ databases">
        <authorList>
            <person name="Corre E."/>
            <person name="Pelletier E."/>
            <person name="Niang G."/>
            <person name="Scheremetjew M."/>
            <person name="Finn R."/>
            <person name="Kale V."/>
            <person name="Holt S."/>
            <person name="Cochrane G."/>
            <person name="Meng A."/>
            <person name="Brown T."/>
            <person name="Cohen L."/>
        </authorList>
    </citation>
    <scope>NUCLEOTIDE SEQUENCE</scope>
    <source>
        <strain evidence="2">CCMP1594</strain>
    </source>
</reference>
<evidence type="ECO:0000313" key="2">
    <source>
        <dbReference type="EMBL" id="CAE0839636.1"/>
    </source>
</evidence>
<name>A0A7S4GKS2_9EUGL</name>
<evidence type="ECO:0000256" key="1">
    <source>
        <dbReference type="SAM" id="MobiDB-lite"/>
    </source>
</evidence>
<proteinExistence type="predicted"/>
<dbReference type="EMBL" id="HBJA01148202">
    <property type="protein sequence ID" value="CAE0839636.1"/>
    <property type="molecule type" value="Transcribed_RNA"/>
</dbReference>
<dbReference type="AlphaFoldDB" id="A0A7S4GKS2"/>
<protein>
    <submittedName>
        <fullName evidence="2">Uncharacterized protein</fullName>
    </submittedName>
</protein>
<sequence>MPIVSFHAMARCNMQVDIEVTCSVAKKAMRMTVSSSSGLGQTNRRALALLGSKHVCCTESMVLFFQDYAEVLYRSPSQWHRGSSMHAHKVMADGRSESCIQAR</sequence>
<accession>A0A7S4GKS2</accession>
<gene>
    <name evidence="2" type="ORF">EGYM00163_LOCUS51008</name>
</gene>
<feature type="region of interest" description="Disordered" evidence="1">
    <location>
        <begin position="84"/>
        <end position="103"/>
    </location>
</feature>
<organism evidence="2">
    <name type="scientific">Eutreptiella gymnastica</name>
    <dbReference type="NCBI Taxonomy" id="73025"/>
    <lineage>
        <taxon>Eukaryota</taxon>
        <taxon>Discoba</taxon>
        <taxon>Euglenozoa</taxon>
        <taxon>Euglenida</taxon>
        <taxon>Spirocuta</taxon>
        <taxon>Euglenophyceae</taxon>
        <taxon>Eutreptiales</taxon>
        <taxon>Eutreptiaceae</taxon>
        <taxon>Eutreptiella</taxon>
    </lineage>
</organism>